<keyword evidence="2" id="KW-1185">Reference proteome</keyword>
<gene>
    <name evidence="1" type="ORF">QR297_15620</name>
</gene>
<evidence type="ECO:0000313" key="1">
    <source>
        <dbReference type="EMBL" id="WMY83404.1"/>
    </source>
</evidence>
<sequence>MATKLVQLNLVIPAKAVAGLSDGTGTQLMVELDLSTKPLGAYSIQEIEDLARAKLKQIAATA</sequence>
<protein>
    <submittedName>
        <fullName evidence="1">Uncharacterized protein</fullName>
    </submittedName>
</protein>
<dbReference type="RefSeq" id="WP_054883243.1">
    <property type="nucleotide sequence ID" value="NZ_CP127845.1"/>
</dbReference>
<dbReference type="EMBL" id="CP127845">
    <property type="protein sequence ID" value="WMY83404.1"/>
    <property type="molecule type" value="Genomic_DNA"/>
</dbReference>
<name>A0ABY9SJ46_9PSED</name>
<dbReference type="Proteomes" id="UP001258940">
    <property type="component" value="Chromosome"/>
</dbReference>
<organism evidence="1 2">
    <name type="scientific">Pseudomonas shirazica</name>
    <dbReference type="NCBI Taxonomy" id="1940636"/>
    <lineage>
        <taxon>Bacteria</taxon>
        <taxon>Pseudomonadati</taxon>
        <taxon>Pseudomonadota</taxon>
        <taxon>Gammaproteobacteria</taxon>
        <taxon>Pseudomonadales</taxon>
        <taxon>Pseudomonadaceae</taxon>
        <taxon>Pseudomonas</taxon>
    </lineage>
</organism>
<proteinExistence type="predicted"/>
<reference evidence="1 2" key="1">
    <citation type="journal article" date="2023" name="J Bioinform Genom">
        <title>Complete genome sequence of the bacterium Pseudomonas shirazica hy376 from natural waters of algiers.</title>
        <authorList>
            <person name="Haffaressas Y."/>
            <person name="Seghouani N."/>
            <person name="Arzamasceva V.O."/>
            <person name="Tepeeva A.N."/>
            <person name="Vasilenko O.V."/>
        </authorList>
    </citation>
    <scope>NUCLEOTIDE SEQUENCE [LARGE SCALE GENOMIC DNA]</scope>
    <source>
        <strain evidence="1 2">HY376</strain>
    </source>
</reference>
<evidence type="ECO:0000313" key="2">
    <source>
        <dbReference type="Proteomes" id="UP001258940"/>
    </source>
</evidence>
<accession>A0ABY9SJ46</accession>